<evidence type="ECO:0000313" key="5">
    <source>
        <dbReference type="Proteomes" id="UP000191672"/>
    </source>
</evidence>
<dbReference type="InterPro" id="IPR011990">
    <property type="entry name" value="TPR-like_helical_dom_sf"/>
</dbReference>
<accession>A0A1V6QJV7</accession>
<sequence length="2024" mass="227198">MASLPHGVPPLASTSLLGLQRTTEPLEQHATVTREMRLSPHQQTSMRSSGEGTTLVEVVNSLARRDSDDLTASRVSDTDYASLLEWIRCERMKKLPPEGSSYDKALVWAALFVERVHSFDSGIEQFAGDSHLAAQLSYGYCASLLELGESNAPALMDLFGFFYRCSAGLGNLLDRAELFVVSSDIKDQLVLALADLVTLVVCVARHFHRLLLSSESVSVDIHSTFPGPIESFRSHCEHASELMWRHQLMREGLNGDQAVGINTLKDWLQPEDPTLAQITEMASSAQEREEGTCMWMKPYLTRFLKGEQQVLSLIGKPGSGKTVLSTVINDYLQHPVGGTRYTSILVPINGRIPATTTPSAVIKGILSQMFNKHLGNVQLYQVLADAYSQSQLTVDEASLEDLLWDALANSIQASLAGARELILVVDGIDEASCTEKALLHRLHATAFKNSSMKLITLASQALESVVPQTTVRVTLGLIFDDIAAVTRRILHQNNAFDTMSEDDQEVTVSRITEASDGSFLWAKLAAKRVRDENLTSDSALFKSVGSIVKAGYKVTDLVSHTLQPKLDEDTKKILVLLATASRPLSQRELAALLSLQPNKPDVTEKYDFDILQLLKPVASLVFLQNNLVYLRHAQIRTAILDVFSKGKFLPAVKDRNIDFAQRLLLYTKNNVTDSHEPSVDLLNRRETEHLLEKHPLLDFALRYWPSHVKIAFGCTSDQDVTTAGKSLRSVFPTSPTVPLLEMTVWASKMAPSLRSIHTIQTSLYREILSSNHPATLQAKLSQALFYKQIYTSLPAESSQIFYEAAMICRKMLSVRHLITMQMAQFFLESTADKITESKTEVMTRRIEMLQLVVECYKVHYGTTSLMVTSTLTQLSEHYTLIQEHSKAQEISLALEGSSDDSTPQRKGSRQADDSLLVHLNGRKDPTERSTTLTLDGIESDEAITWSFDMKTHLAQAERQKAEHLVTEAEQTYVELWQQASQEYRLSHSTEHKLVMLRVVLEYAHFLVSLKRNNETASIVAGYWEQYEKTTSSPEALVPYLLELAQIMKSVGLSVMAIEVYKHCAQSTSSQSATYKDVEKHINSTSREVMRSESLMTESTLKETVYSASSAEQLSTTAATTLIEKYLSQHRWHDATTVLKRVLRTVWPSLFAPSLEEVTLPSTQVKYCIELAECLADCYRSRRRPAKEEDIRTRLYRAARRDRPACGYETLERITTNLLRLYERTSQTDKVIKIHQNLLHDYTKRFGTEHPIVIQKLWTLARLTHPQPIVMDYYLQIIQSLNKDSETCHLEAFEPLLFVATELFKQGRYADALKPCRVLFMTLQQSPKISQKLQDQKTVQSIYEHYVYCLREARSDITVIHDVTVQYRKSCISLFGANASITIQAMKVLANICQQSKTYDTEATQLYEELLQIQSSEVEIDHQDIRAILGAIYEQQNASLTASKVENMSSKELQKVESIRTQRLTFIRSSYGWAHEEALSQMEELVSLYTKQHKAQAATELLQEATVQVLSTETSSIKLIAAAKSIAYGYIAAGQIQEARDLSDDIYLQVMIKGEKHSTNRRLSLIFLAQFEQILKESANTPTTFNEVYAALTQEYLYFERFRNVLSSKAGKLEHTAATVARLHAFLLNAGRRSAAAQVLDQYTSFFLASEGSSLSLDTTQAKIFIETVVEYLSAHASRNFLRSVAIATFNRVSQQLDLGNYQSACHLASAASQYIVAHHGYSDQATSKLVFKLGLAIAGREINAPSVASVQKQMLGVSAKILSDTIGYFRKHNIELAQLDLANVNSLIKVLDEQHDYHTLAWVLTSLWNSRDAYALSQPQHAYTLALGRMLVITRYLVGDYAASVRLAEDLVYNCARVHGPRHPSTIEITVLLSQMYTSMAQGYQDQKGRHELAYRYYRKAAALHENALRVFIDPSSFTSDVDMEVISGMSSPSSPASPGEKEEGKHVRQHLHMLKLAVERLGDWPKDYSEYEKLSQDLFNTFGNDLEGVDGVDKWNLKSFGSGQAEASDDLVSFHREHLAIAI</sequence>
<evidence type="ECO:0000256" key="2">
    <source>
        <dbReference type="SAM" id="MobiDB-lite"/>
    </source>
</evidence>
<dbReference type="Proteomes" id="UP000191672">
    <property type="component" value="Unassembled WGS sequence"/>
</dbReference>
<dbReference type="Pfam" id="PF24883">
    <property type="entry name" value="NPHP3_N"/>
    <property type="match status" value="1"/>
</dbReference>
<dbReference type="Gene3D" id="3.40.50.300">
    <property type="entry name" value="P-loop containing nucleotide triphosphate hydrolases"/>
    <property type="match status" value="1"/>
</dbReference>
<dbReference type="Gene3D" id="1.25.40.10">
    <property type="entry name" value="Tetratricopeptide repeat domain"/>
    <property type="match status" value="3"/>
</dbReference>
<evidence type="ECO:0000256" key="1">
    <source>
        <dbReference type="ARBA" id="ARBA00022737"/>
    </source>
</evidence>
<protein>
    <recommendedName>
        <fullName evidence="3">Nephrocystin 3-like N-terminal domain-containing protein</fullName>
    </recommendedName>
</protein>
<evidence type="ECO:0000313" key="4">
    <source>
        <dbReference type="EMBL" id="OQD89493.1"/>
    </source>
</evidence>
<dbReference type="STRING" id="416450.A0A1V6QJV7"/>
<dbReference type="InterPro" id="IPR056884">
    <property type="entry name" value="NPHP3-like_N"/>
</dbReference>
<keyword evidence="5" id="KW-1185">Reference proteome</keyword>
<dbReference type="EMBL" id="MDYN01000002">
    <property type="protein sequence ID" value="OQD89493.1"/>
    <property type="molecule type" value="Genomic_DNA"/>
</dbReference>
<dbReference type="SUPFAM" id="SSF52540">
    <property type="entry name" value="P-loop containing nucleoside triphosphate hydrolases"/>
    <property type="match status" value="1"/>
</dbReference>
<keyword evidence="1" id="KW-0677">Repeat</keyword>
<feature type="domain" description="Nephrocystin 3-like N-terminal" evidence="3">
    <location>
        <begin position="291"/>
        <end position="454"/>
    </location>
</feature>
<dbReference type="PANTHER" id="PTHR10039:SF9">
    <property type="entry name" value="NACHT DOMAIN PROTEIN (AFU_ORTHOLOGUE AFUA_2G01760)"/>
    <property type="match status" value="1"/>
</dbReference>
<organism evidence="4 5">
    <name type="scientific">Penicillium antarcticum</name>
    <dbReference type="NCBI Taxonomy" id="416450"/>
    <lineage>
        <taxon>Eukaryota</taxon>
        <taxon>Fungi</taxon>
        <taxon>Dikarya</taxon>
        <taxon>Ascomycota</taxon>
        <taxon>Pezizomycotina</taxon>
        <taxon>Eurotiomycetes</taxon>
        <taxon>Eurotiomycetidae</taxon>
        <taxon>Eurotiales</taxon>
        <taxon>Aspergillaceae</taxon>
        <taxon>Penicillium</taxon>
    </lineage>
</organism>
<reference evidence="5" key="1">
    <citation type="journal article" date="2017" name="Nat. Microbiol.">
        <title>Global analysis of biosynthetic gene clusters reveals vast potential of secondary metabolite production in Penicillium species.</title>
        <authorList>
            <person name="Nielsen J.C."/>
            <person name="Grijseels S."/>
            <person name="Prigent S."/>
            <person name="Ji B."/>
            <person name="Dainat J."/>
            <person name="Nielsen K.F."/>
            <person name="Frisvad J.C."/>
            <person name="Workman M."/>
            <person name="Nielsen J."/>
        </authorList>
    </citation>
    <scope>NUCLEOTIDE SEQUENCE [LARGE SCALE GENOMIC DNA]</scope>
    <source>
        <strain evidence="5">IBT 31811</strain>
    </source>
</reference>
<gene>
    <name evidence="4" type="ORF">PENANT_c002G01784</name>
</gene>
<dbReference type="PANTHER" id="PTHR10039">
    <property type="entry name" value="AMELOGENIN"/>
    <property type="match status" value="1"/>
</dbReference>
<dbReference type="InterPro" id="IPR027417">
    <property type="entry name" value="P-loop_NTPase"/>
</dbReference>
<name>A0A1V6QJV7_9EURO</name>
<evidence type="ECO:0000259" key="3">
    <source>
        <dbReference type="Pfam" id="PF24883"/>
    </source>
</evidence>
<feature type="region of interest" description="Disordered" evidence="2">
    <location>
        <begin position="895"/>
        <end position="928"/>
    </location>
</feature>
<feature type="region of interest" description="Disordered" evidence="2">
    <location>
        <begin position="1"/>
        <end position="20"/>
    </location>
</feature>
<proteinExistence type="predicted"/>
<comment type="caution">
    <text evidence="4">The sequence shown here is derived from an EMBL/GenBank/DDBJ whole genome shotgun (WGS) entry which is preliminary data.</text>
</comment>